<dbReference type="PANTHER" id="PTHR10742">
    <property type="entry name" value="FLAVIN MONOAMINE OXIDASE"/>
    <property type="match status" value="1"/>
</dbReference>
<proteinExistence type="inferred from homology"/>
<dbReference type="AlphaFoldDB" id="A0A9D4V3F4"/>
<dbReference type="Gene3D" id="3.90.660.10">
    <property type="match status" value="1"/>
</dbReference>
<dbReference type="PROSITE" id="PS51257">
    <property type="entry name" value="PROKAR_LIPOPROTEIN"/>
    <property type="match status" value="1"/>
</dbReference>
<evidence type="ECO:0000256" key="7">
    <source>
        <dbReference type="PIRSR" id="PIRSR601613-1"/>
    </source>
</evidence>
<comment type="cofactor">
    <cofactor evidence="1">
        <name>FAD</name>
        <dbReference type="ChEBI" id="CHEBI:57692"/>
    </cofactor>
</comment>
<feature type="chain" id="PRO_5039227437" description="Amine oxidase domain-containing protein" evidence="8">
    <location>
        <begin position="24"/>
        <end position="527"/>
    </location>
</feature>
<dbReference type="GO" id="GO:0006598">
    <property type="term" value="P:polyamine catabolic process"/>
    <property type="evidence" value="ECO:0007669"/>
    <property type="project" value="TreeGrafter"/>
</dbReference>
<keyword evidence="5" id="KW-0274">FAD</keyword>
<evidence type="ECO:0000256" key="2">
    <source>
        <dbReference type="ARBA" id="ARBA00004723"/>
    </source>
</evidence>
<feature type="signal peptide" evidence="8">
    <location>
        <begin position="1"/>
        <end position="23"/>
    </location>
</feature>
<feature type="binding site" evidence="7">
    <location>
        <position position="48"/>
    </location>
    <ligand>
        <name>FAD</name>
        <dbReference type="ChEBI" id="CHEBI:57692"/>
    </ligand>
</feature>
<keyword evidence="6" id="KW-0560">Oxidoreductase</keyword>
<evidence type="ECO:0000313" key="10">
    <source>
        <dbReference type="EMBL" id="KAI5078844.1"/>
    </source>
</evidence>
<dbReference type="OrthoDB" id="5046242at2759"/>
<reference evidence="10" key="1">
    <citation type="submission" date="2021-01" db="EMBL/GenBank/DDBJ databases">
        <title>Adiantum capillus-veneris genome.</title>
        <authorList>
            <person name="Fang Y."/>
            <person name="Liao Q."/>
        </authorList>
    </citation>
    <scope>NUCLEOTIDE SEQUENCE</scope>
    <source>
        <strain evidence="10">H3</strain>
        <tissue evidence="10">Leaf</tissue>
    </source>
</reference>
<organism evidence="10 11">
    <name type="scientific">Adiantum capillus-veneris</name>
    <name type="common">Maidenhair fern</name>
    <dbReference type="NCBI Taxonomy" id="13818"/>
    <lineage>
        <taxon>Eukaryota</taxon>
        <taxon>Viridiplantae</taxon>
        <taxon>Streptophyta</taxon>
        <taxon>Embryophyta</taxon>
        <taxon>Tracheophyta</taxon>
        <taxon>Polypodiopsida</taxon>
        <taxon>Polypodiidae</taxon>
        <taxon>Polypodiales</taxon>
        <taxon>Pteridineae</taxon>
        <taxon>Pteridaceae</taxon>
        <taxon>Vittarioideae</taxon>
        <taxon>Adiantum</taxon>
    </lineage>
</organism>
<comment type="pathway">
    <text evidence="2">Amine and polyamine degradation; spermine degradation.</text>
</comment>
<dbReference type="GO" id="GO:0050660">
    <property type="term" value="F:flavin adenine dinucleotide binding"/>
    <property type="evidence" value="ECO:0007669"/>
    <property type="project" value="UniProtKB-ARBA"/>
</dbReference>
<dbReference type="PANTHER" id="PTHR10742:SF313">
    <property type="entry name" value="AMINE OXIDASE"/>
    <property type="match status" value="1"/>
</dbReference>
<name>A0A9D4V3F4_ADICA</name>
<comment type="similarity">
    <text evidence="3">Belongs to the flavin monoamine oxidase family.</text>
</comment>
<dbReference type="Gene3D" id="3.50.50.60">
    <property type="entry name" value="FAD/NAD(P)-binding domain"/>
    <property type="match status" value="2"/>
</dbReference>
<protein>
    <recommendedName>
        <fullName evidence="9">Amine oxidase domain-containing protein</fullName>
    </recommendedName>
</protein>
<dbReference type="SUPFAM" id="SSF54373">
    <property type="entry name" value="FAD-linked reductases, C-terminal domain"/>
    <property type="match status" value="1"/>
</dbReference>
<dbReference type="InterPro" id="IPR001613">
    <property type="entry name" value="Flavin_amine_oxidase"/>
</dbReference>
<dbReference type="InterPro" id="IPR050281">
    <property type="entry name" value="Flavin_monoamine_oxidase"/>
</dbReference>
<dbReference type="Proteomes" id="UP000886520">
    <property type="component" value="Chromosome 6"/>
</dbReference>
<evidence type="ECO:0000256" key="5">
    <source>
        <dbReference type="ARBA" id="ARBA00022827"/>
    </source>
</evidence>
<comment type="caution">
    <text evidence="10">The sequence shown here is derived from an EMBL/GenBank/DDBJ whole genome shotgun (WGS) entry which is preliminary data.</text>
</comment>
<keyword evidence="11" id="KW-1185">Reference proteome</keyword>
<dbReference type="SUPFAM" id="SSF51905">
    <property type="entry name" value="FAD/NAD(P)-binding domain"/>
    <property type="match status" value="1"/>
</dbReference>
<evidence type="ECO:0000256" key="3">
    <source>
        <dbReference type="ARBA" id="ARBA00005995"/>
    </source>
</evidence>
<dbReference type="EMBL" id="JABFUD020000006">
    <property type="protein sequence ID" value="KAI5078844.1"/>
    <property type="molecule type" value="Genomic_DNA"/>
</dbReference>
<dbReference type="GO" id="GO:0046592">
    <property type="term" value="F:polyamine oxidase activity"/>
    <property type="evidence" value="ECO:0007669"/>
    <property type="project" value="UniProtKB-ARBA"/>
</dbReference>
<evidence type="ECO:0000256" key="8">
    <source>
        <dbReference type="SAM" id="SignalP"/>
    </source>
</evidence>
<feature type="domain" description="Amine oxidase" evidence="9">
    <location>
        <begin position="268"/>
        <end position="455"/>
    </location>
</feature>
<accession>A0A9D4V3F4</accession>
<evidence type="ECO:0000313" key="11">
    <source>
        <dbReference type="Proteomes" id="UP000886520"/>
    </source>
</evidence>
<evidence type="ECO:0000259" key="9">
    <source>
        <dbReference type="Pfam" id="PF01593"/>
    </source>
</evidence>
<dbReference type="InterPro" id="IPR002937">
    <property type="entry name" value="Amino_oxidase"/>
</dbReference>
<sequence>MAVRWSFQPILLCLLCIVPWLFSLSCPSRHIPSSAGHPSVIIIGAGMSGIMAAKTLSEHGIDDFLILDATDRIGGRMHQTTFAGYTIEMGANWVEGVGGEEENPIWTLAKKYNLRVSYSDFDNMSSNTYNEDGTLLPLSFTEPHFDLADASFNYTNELSNSLNAHGEEDISILTAQRIFGVVPSTPLDMVIDFVYYDFENAEPPRVTSLKNAQPTPTFVYYGDDEYFVADKRGYVHILHELAKGFLKHNNDSIMDSRLKLKKVVTNIISLGVLKSTLIKYTPDLPYWKIKTFYQFDMTIYTKVFLKFSQKFWPTGPGSEFFLYADGKRGYYPFWQHLENVYPGSNILFVTVTDDESRRIEQQPDHVTKTEIMEVLRKMFGERIPDASEILVPRWWKNSFHGGSYINWPIGVSEADFDRMKAPIGPLYFTGEHTSAQFNGYVHGAYLSGIATAETLIDCIKYGKCDEITSDELPGTSKILPRNGNLTSGNCTGSCCVDVQQERETLRQSYVGAIDALQAALAAKCRAS</sequence>
<keyword evidence="4" id="KW-0285">Flavoprotein</keyword>
<evidence type="ECO:0000256" key="1">
    <source>
        <dbReference type="ARBA" id="ARBA00001974"/>
    </source>
</evidence>
<dbReference type="FunFam" id="3.90.660.10:FF:000012">
    <property type="entry name" value="Polyamine oxidase 1"/>
    <property type="match status" value="1"/>
</dbReference>
<gene>
    <name evidence="10" type="ORF">GOP47_0006515</name>
</gene>
<dbReference type="InterPro" id="IPR036188">
    <property type="entry name" value="FAD/NAD-bd_sf"/>
</dbReference>
<dbReference type="Pfam" id="PF01593">
    <property type="entry name" value="Amino_oxidase"/>
    <property type="match status" value="2"/>
</dbReference>
<evidence type="ECO:0000256" key="6">
    <source>
        <dbReference type="ARBA" id="ARBA00023002"/>
    </source>
</evidence>
<dbReference type="PRINTS" id="PR00757">
    <property type="entry name" value="AMINEOXDASEF"/>
</dbReference>
<evidence type="ECO:0000256" key="4">
    <source>
        <dbReference type="ARBA" id="ARBA00022630"/>
    </source>
</evidence>
<feature type="domain" description="Amine oxidase" evidence="9">
    <location>
        <begin position="47"/>
        <end position="194"/>
    </location>
</feature>
<keyword evidence="8" id="KW-0732">Signal</keyword>